<evidence type="ECO:0000256" key="1">
    <source>
        <dbReference type="SAM" id="MobiDB-lite"/>
    </source>
</evidence>
<reference evidence="2" key="1">
    <citation type="submission" date="2018-05" db="EMBL/GenBank/DDBJ databases">
        <authorList>
            <person name="Lanie J.A."/>
            <person name="Ng W.-L."/>
            <person name="Kazmierczak K.M."/>
            <person name="Andrzejewski T.M."/>
            <person name="Davidsen T.M."/>
            <person name="Wayne K.J."/>
            <person name="Tettelin H."/>
            <person name="Glass J.I."/>
            <person name="Rusch D."/>
            <person name="Podicherti R."/>
            <person name="Tsui H.-C.T."/>
            <person name="Winkler M.E."/>
        </authorList>
    </citation>
    <scope>NUCLEOTIDE SEQUENCE</scope>
</reference>
<organism evidence="2">
    <name type="scientific">marine metagenome</name>
    <dbReference type="NCBI Taxonomy" id="408172"/>
    <lineage>
        <taxon>unclassified sequences</taxon>
        <taxon>metagenomes</taxon>
        <taxon>ecological metagenomes</taxon>
    </lineage>
</organism>
<gene>
    <name evidence="2" type="ORF">METZ01_LOCUS440611</name>
</gene>
<dbReference type="EMBL" id="UINC01179199">
    <property type="protein sequence ID" value="SVD87757.1"/>
    <property type="molecule type" value="Genomic_DNA"/>
</dbReference>
<feature type="compositionally biased region" description="Polar residues" evidence="1">
    <location>
        <begin position="1"/>
        <end position="18"/>
    </location>
</feature>
<feature type="region of interest" description="Disordered" evidence="1">
    <location>
        <begin position="1"/>
        <end position="32"/>
    </location>
</feature>
<dbReference type="AlphaFoldDB" id="A0A382YWV4"/>
<proteinExistence type="predicted"/>
<accession>A0A382YWV4</accession>
<name>A0A382YWV4_9ZZZZ</name>
<evidence type="ECO:0000313" key="2">
    <source>
        <dbReference type="EMBL" id="SVD87757.1"/>
    </source>
</evidence>
<protein>
    <submittedName>
        <fullName evidence="2">Uncharacterized protein</fullName>
    </submittedName>
</protein>
<sequence length="32" mass="3456">MVTVTTRSLGSRRPSITPSYKKGGLSTRSYPA</sequence>